<gene>
    <name evidence="1" type="ORF">CGOC_LOCUS13126</name>
</gene>
<evidence type="ECO:0000313" key="1">
    <source>
        <dbReference type="EMBL" id="VDN36126.1"/>
    </source>
</evidence>
<sequence length="46" mass="5410">MRFCFTMQTTIQWQCLSLAVLLDHMFCGVLKVRRMITSVQAHVSFM</sequence>
<name>A0A3P7QYY6_CYLGO</name>
<dbReference type="Proteomes" id="UP000271889">
    <property type="component" value="Unassembled WGS sequence"/>
</dbReference>
<accession>A0A3P7QYY6</accession>
<reference evidence="1 2" key="1">
    <citation type="submission" date="2018-11" db="EMBL/GenBank/DDBJ databases">
        <authorList>
            <consortium name="Pathogen Informatics"/>
        </authorList>
    </citation>
    <scope>NUCLEOTIDE SEQUENCE [LARGE SCALE GENOMIC DNA]</scope>
</reference>
<organism evidence="1 2">
    <name type="scientific">Cylicostephanus goldi</name>
    <name type="common">Nematode worm</name>
    <dbReference type="NCBI Taxonomy" id="71465"/>
    <lineage>
        <taxon>Eukaryota</taxon>
        <taxon>Metazoa</taxon>
        <taxon>Ecdysozoa</taxon>
        <taxon>Nematoda</taxon>
        <taxon>Chromadorea</taxon>
        <taxon>Rhabditida</taxon>
        <taxon>Rhabditina</taxon>
        <taxon>Rhabditomorpha</taxon>
        <taxon>Strongyloidea</taxon>
        <taxon>Strongylidae</taxon>
        <taxon>Cylicostephanus</taxon>
    </lineage>
</organism>
<evidence type="ECO:0000313" key="2">
    <source>
        <dbReference type="Proteomes" id="UP000271889"/>
    </source>
</evidence>
<keyword evidence="2" id="KW-1185">Reference proteome</keyword>
<proteinExistence type="predicted"/>
<dbReference type="AlphaFoldDB" id="A0A3P7QYY6"/>
<dbReference type="EMBL" id="UYRV01128488">
    <property type="protein sequence ID" value="VDN36126.1"/>
    <property type="molecule type" value="Genomic_DNA"/>
</dbReference>
<protein>
    <submittedName>
        <fullName evidence="1">Uncharacterized protein</fullName>
    </submittedName>
</protein>